<dbReference type="InterPro" id="IPR051016">
    <property type="entry name" value="Diverse_Substrate_AcTransf"/>
</dbReference>
<feature type="domain" description="N-acetyltransferase" evidence="4">
    <location>
        <begin position="7"/>
        <end position="158"/>
    </location>
</feature>
<gene>
    <name evidence="5" type="ORF">EB796_012720</name>
</gene>
<name>A0A7J7JRJ4_BUGNE</name>
<proteinExistence type="inferred from homology"/>
<dbReference type="PANTHER" id="PTHR10545">
    <property type="entry name" value="DIAMINE N-ACETYLTRANSFERASE"/>
    <property type="match status" value="1"/>
</dbReference>
<dbReference type="PROSITE" id="PS51186">
    <property type="entry name" value="GNAT"/>
    <property type="match status" value="1"/>
</dbReference>
<comment type="caution">
    <text evidence="5">The sequence shown here is derived from an EMBL/GenBank/DDBJ whole genome shotgun (WGS) entry which is preliminary data.</text>
</comment>
<sequence>MNQVEGLVIKEAAGEDFIEIRPLIVKRAEELKLSDGGISDINKLVRDYCSKPAKFYCLVCELDTKIIGYVIYTFGFCVHQGRSISLDEFYVVPDYRKAAQLLLFKRIVEITHNFGHLRLAWLSSKNSLEMHEFWVKHGTTVYSEEKGYLQYRLDKSTIQERHCRVLTNC</sequence>
<dbReference type="EMBL" id="VXIV02001873">
    <property type="protein sequence ID" value="KAF6028969.1"/>
    <property type="molecule type" value="Genomic_DNA"/>
</dbReference>
<evidence type="ECO:0000256" key="1">
    <source>
        <dbReference type="ARBA" id="ARBA00008694"/>
    </source>
</evidence>
<dbReference type="InterPro" id="IPR000182">
    <property type="entry name" value="GNAT_dom"/>
</dbReference>
<evidence type="ECO:0000256" key="2">
    <source>
        <dbReference type="ARBA" id="ARBA00022679"/>
    </source>
</evidence>
<evidence type="ECO:0000256" key="3">
    <source>
        <dbReference type="ARBA" id="ARBA00023315"/>
    </source>
</evidence>
<dbReference type="SUPFAM" id="SSF55729">
    <property type="entry name" value="Acyl-CoA N-acyltransferases (Nat)"/>
    <property type="match status" value="1"/>
</dbReference>
<dbReference type="PANTHER" id="PTHR10545:SF29">
    <property type="entry name" value="GH14572P-RELATED"/>
    <property type="match status" value="1"/>
</dbReference>
<keyword evidence="2" id="KW-0808">Transferase</keyword>
<keyword evidence="6" id="KW-1185">Reference proteome</keyword>
<dbReference type="GO" id="GO:0008080">
    <property type="term" value="F:N-acetyltransferase activity"/>
    <property type="evidence" value="ECO:0007669"/>
    <property type="project" value="UniProtKB-ARBA"/>
</dbReference>
<dbReference type="InterPro" id="IPR016181">
    <property type="entry name" value="Acyl_CoA_acyltransferase"/>
</dbReference>
<comment type="similarity">
    <text evidence="1">Belongs to the acetyltransferase family.</text>
</comment>
<dbReference type="CDD" id="cd04301">
    <property type="entry name" value="NAT_SF"/>
    <property type="match status" value="1"/>
</dbReference>
<dbReference type="Proteomes" id="UP000593567">
    <property type="component" value="Unassembled WGS sequence"/>
</dbReference>
<dbReference type="Gene3D" id="3.40.630.30">
    <property type="match status" value="1"/>
</dbReference>
<dbReference type="AlphaFoldDB" id="A0A7J7JRJ4"/>
<accession>A0A7J7JRJ4</accession>
<evidence type="ECO:0000259" key="4">
    <source>
        <dbReference type="PROSITE" id="PS51186"/>
    </source>
</evidence>
<keyword evidence="3" id="KW-0012">Acyltransferase</keyword>
<organism evidence="5 6">
    <name type="scientific">Bugula neritina</name>
    <name type="common">Brown bryozoan</name>
    <name type="synonym">Sertularia neritina</name>
    <dbReference type="NCBI Taxonomy" id="10212"/>
    <lineage>
        <taxon>Eukaryota</taxon>
        <taxon>Metazoa</taxon>
        <taxon>Spiralia</taxon>
        <taxon>Lophotrochozoa</taxon>
        <taxon>Bryozoa</taxon>
        <taxon>Gymnolaemata</taxon>
        <taxon>Cheilostomatida</taxon>
        <taxon>Flustrina</taxon>
        <taxon>Buguloidea</taxon>
        <taxon>Bugulidae</taxon>
        <taxon>Bugula</taxon>
    </lineage>
</organism>
<protein>
    <recommendedName>
        <fullName evidence="4">N-acetyltransferase domain-containing protein</fullName>
    </recommendedName>
</protein>
<dbReference type="OrthoDB" id="7305308at2759"/>
<evidence type="ECO:0000313" key="5">
    <source>
        <dbReference type="EMBL" id="KAF6028969.1"/>
    </source>
</evidence>
<reference evidence="5" key="1">
    <citation type="submission" date="2020-06" db="EMBL/GenBank/DDBJ databases">
        <title>Draft genome of Bugula neritina, a colonial animal packing powerful symbionts and potential medicines.</title>
        <authorList>
            <person name="Rayko M."/>
        </authorList>
    </citation>
    <scope>NUCLEOTIDE SEQUENCE [LARGE SCALE GENOMIC DNA]</scope>
    <source>
        <strain evidence="5">Kwan_BN1</strain>
    </source>
</reference>
<evidence type="ECO:0000313" key="6">
    <source>
        <dbReference type="Proteomes" id="UP000593567"/>
    </source>
</evidence>